<feature type="compositionally biased region" description="Polar residues" evidence="1">
    <location>
        <begin position="125"/>
        <end position="147"/>
    </location>
</feature>
<keyword evidence="3" id="KW-1185">Reference proteome</keyword>
<evidence type="ECO:0000313" key="3">
    <source>
        <dbReference type="Proteomes" id="UP000321570"/>
    </source>
</evidence>
<dbReference type="SUPFAM" id="SSF56672">
    <property type="entry name" value="DNA/RNA polymerases"/>
    <property type="match status" value="1"/>
</dbReference>
<proteinExistence type="predicted"/>
<name>A0A564YTT7_HYMDI</name>
<accession>A0A564YTT7</accession>
<dbReference type="EMBL" id="CABIJS010000377">
    <property type="protein sequence ID" value="VUZ50606.1"/>
    <property type="molecule type" value="Genomic_DNA"/>
</dbReference>
<organism evidence="2 3">
    <name type="scientific">Hymenolepis diminuta</name>
    <name type="common">Rat tapeworm</name>
    <dbReference type="NCBI Taxonomy" id="6216"/>
    <lineage>
        <taxon>Eukaryota</taxon>
        <taxon>Metazoa</taxon>
        <taxon>Spiralia</taxon>
        <taxon>Lophotrochozoa</taxon>
        <taxon>Platyhelminthes</taxon>
        <taxon>Cestoda</taxon>
        <taxon>Eucestoda</taxon>
        <taxon>Cyclophyllidea</taxon>
        <taxon>Hymenolepididae</taxon>
        <taxon>Hymenolepis</taxon>
    </lineage>
</organism>
<dbReference type="Proteomes" id="UP000321570">
    <property type="component" value="Unassembled WGS sequence"/>
</dbReference>
<dbReference type="AlphaFoldDB" id="A0A564YTT7"/>
<evidence type="ECO:0000313" key="2">
    <source>
        <dbReference type="EMBL" id="VUZ50606.1"/>
    </source>
</evidence>
<feature type="region of interest" description="Disordered" evidence="1">
    <location>
        <begin position="125"/>
        <end position="157"/>
    </location>
</feature>
<gene>
    <name evidence="2" type="ORF">WMSIL1_LOCUS9412</name>
</gene>
<protein>
    <submittedName>
        <fullName evidence="2">Uncharacterized protein</fullName>
    </submittedName>
</protein>
<evidence type="ECO:0000256" key="1">
    <source>
        <dbReference type="SAM" id="MobiDB-lite"/>
    </source>
</evidence>
<reference evidence="2 3" key="1">
    <citation type="submission" date="2019-07" db="EMBL/GenBank/DDBJ databases">
        <authorList>
            <person name="Jastrzebski P J."/>
            <person name="Paukszto L."/>
            <person name="Jastrzebski P J."/>
        </authorList>
    </citation>
    <scope>NUCLEOTIDE SEQUENCE [LARGE SCALE GENOMIC DNA]</scope>
    <source>
        <strain evidence="2 3">WMS-il1</strain>
    </source>
</reference>
<dbReference type="Gene3D" id="3.10.10.10">
    <property type="entry name" value="HIV Type 1 Reverse Transcriptase, subunit A, domain 1"/>
    <property type="match status" value="1"/>
</dbReference>
<sequence>MKAFLSALPKDTRSRLQLKGTIEASDYDYAKPNILNLMSVTERTRAMSDFFQRKQQPGESYAQFAMALQAILVEATGNRFSPADQEYLVSNCFIAHVEPPSLQTQLRPLEHAGIVELIKAATNLSTSRGNPNQRETPPRLNNPTQPRTYPFRQSKPSRAIQGNQQFRNRLYLSSVINGSGLLGMDFLGKHQSRILLDKGKLILDGIFELTLGWERPSLGSCAVNTREPKTRKNTRAEKLLHELGDSPEEIKSFLIDNEDIFVLEGEPTGRSNIIKHIKDIGDAKPIALRPRRTPAQYQEFVREEITNLLKNKVIRPSSSA</sequence>
<dbReference type="InterPro" id="IPR043502">
    <property type="entry name" value="DNA/RNA_pol_sf"/>
</dbReference>